<evidence type="ECO:0000313" key="7">
    <source>
        <dbReference type="Proteomes" id="UP000019376"/>
    </source>
</evidence>
<accession>S7Z680</accession>
<evidence type="ECO:0000313" key="6">
    <source>
        <dbReference type="EMBL" id="EPS26050.1"/>
    </source>
</evidence>
<evidence type="ECO:0000259" key="5">
    <source>
        <dbReference type="Pfam" id="PF01765"/>
    </source>
</evidence>
<comment type="function">
    <text evidence="3">Necessary for protein synthesis in mitochondria. Functions as a ribosome recycling factor in mitochondria.</text>
</comment>
<feature type="region of interest" description="Disordered" evidence="4">
    <location>
        <begin position="24"/>
        <end position="87"/>
    </location>
</feature>
<evidence type="ECO:0000256" key="3">
    <source>
        <dbReference type="ARBA" id="ARBA00024909"/>
    </source>
</evidence>
<evidence type="ECO:0000256" key="1">
    <source>
        <dbReference type="ARBA" id="ARBA00005912"/>
    </source>
</evidence>
<reference evidence="6 7" key="1">
    <citation type="journal article" date="2013" name="PLoS ONE">
        <title>Genomic and secretomic analyses reveal unique features of the lignocellulolytic enzyme system of Penicillium decumbens.</title>
        <authorList>
            <person name="Liu G."/>
            <person name="Zhang L."/>
            <person name="Wei X."/>
            <person name="Zou G."/>
            <person name="Qin Y."/>
            <person name="Ma L."/>
            <person name="Li J."/>
            <person name="Zheng H."/>
            <person name="Wang S."/>
            <person name="Wang C."/>
            <person name="Xun L."/>
            <person name="Zhao G.-P."/>
            <person name="Zhou Z."/>
            <person name="Qu Y."/>
        </authorList>
    </citation>
    <scope>NUCLEOTIDE SEQUENCE [LARGE SCALE GENOMIC DNA]</scope>
    <source>
        <strain evidence="7">114-2 / CGMCC 5302</strain>
    </source>
</reference>
<feature type="compositionally biased region" description="Low complexity" evidence="4">
    <location>
        <begin position="32"/>
        <end position="54"/>
    </location>
</feature>
<comment type="similarity">
    <text evidence="1">Belongs to the RRF family.</text>
</comment>
<evidence type="ECO:0000256" key="4">
    <source>
        <dbReference type="SAM" id="MobiDB-lite"/>
    </source>
</evidence>
<name>S7Z680_PENO1</name>
<dbReference type="HOGENOM" id="CLU_057161_1_0_1"/>
<dbReference type="Pfam" id="PF01765">
    <property type="entry name" value="RRF"/>
    <property type="match status" value="1"/>
</dbReference>
<dbReference type="GO" id="GO:0006412">
    <property type="term" value="P:translation"/>
    <property type="evidence" value="ECO:0007669"/>
    <property type="project" value="UniProtKB-KW"/>
</dbReference>
<evidence type="ECO:0000256" key="2">
    <source>
        <dbReference type="ARBA" id="ARBA00022917"/>
    </source>
</evidence>
<dbReference type="AlphaFoldDB" id="S7Z680"/>
<dbReference type="FunFam" id="3.30.1360.40:FF:000020">
    <property type="entry name" value="Similar to ribosome recycling factor"/>
    <property type="match status" value="1"/>
</dbReference>
<dbReference type="OrthoDB" id="407355at2759"/>
<keyword evidence="7" id="KW-1185">Reference proteome</keyword>
<dbReference type="PANTHER" id="PTHR20982">
    <property type="entry name" value="RIBOSOME RECYCLING FACTOR"/>
    <property type="match status" value="1"/>
</dbReference>
<protein>
    <recommendedName>
        <fullName evidence="5">Ribosome recycling factor domain-containing protein</fullName>
    </recommendedName>
</protein>
<dbReference type="InterPro" id="IPR002661">
    <property type="entry name" value="Ribosome_recyc_fac"/>
</dbReference>
<dbReference type="Gene3D" id="3.30.1360.40">
    <property type="match status" value="1"/>
</dbReference>
<dbReference type="InterPro" id="IPR036191">
    <property type="entry name" value="RRF_sf"/>
</dbReference>
<dbReference type="STRING" id="933388.S7Z680"/>
<dbReference type="InterPro" id="IPR023584">
    <property type="entry name" value="Ribosome_recyc_fac_dom"/>
</dbReference>
<feature type="compositionally biased region" description="Low complexity" evidence="4">
    <location>
        <begin position="65"/>
        <end position="86"/>
    </location>
</feature>
<dbReference type="PANTHER" id="PTHR20982:SF3">
    <property type="entry name" value="MITOCHONDRIAL RIBOSOME RECYCLING FACTOR PSEUDO 1"/>
    <property type="match status" value="1"/>
</dbReference>
<sequence>MHRLITRLRFPVLPLRSSIAQCRSLKPSPHLTATPRPSPTTTSQYTRTFTTSPTLYKKKDKAAKKNSNSDGESSGSSGSAATGAGADVEDPYDLSTLHSGITSAISRLKDDLSKLRSGGRFNTAVLEGLKVSLSKDGQDTARLGDLAQVVPKGGRMVTILVAEEEHIKPVSSAVISSNLSLTPQADPHNALQLNIPIPPPTKESRDKNVQAARQAFEKAAGAVRDARGSIHKRLQDMQKKKIARPDDVRKAHDQMEKVAEKGQKDVKDLFDAAKKSLEQA</sequence>
<dbReference type="Proteomes" id="UP000019376">
    <property type="component" value="Unassembled WGS sequence"/>
</dbReference>
<feature type="region of interest" description="Disordered" evidence="4">
    <location>
        <begin position="234"/>
        <end position="266"/>
    </location>
</feature>
<dbReference type="PhylomeDB" id="S7Z680"/>
<gene>
    <name evidence="6" type="ORF">PDE_00986</name>
</gene>
<dbReference type="GO" id="GO:0043023">
    <property type="term" value="F:ribosomal large subunit binding"/>
    <property type="evidence" value="ECO:0007669"/>
    <property type="project" value="TreeGrafter"/>
</dbReference>
<dbReference type="eggNOG" id="KOG4759">
    <property type="taxonomic scope" value="Eukaryota"/>
</dbReference>
<organism evidence="6 7">
    <name type="scientific">Penicillium oxalicum (strain 114-2 / CGMCC 5302)</name>
    <name type="common">Penicillium decumbens</name>
    <dbReference type="NCBI Taxonomy" id="933388"/>
    <lineage>
        <taxon>Eukaryota</taxon>
        <taxon>Fungi</taxon>
        <taxon>Dikarya</taxon>
        <taxon>Ascomycota</taxon>
        <taxon>Pezizomycotina</taxon>
        <taxon>Eurotiomycetes</taxon>
        <taxon>Eurotiomycetidae</taxon>
        <taxon>Eurotiales</taxon>
        <taxon>Aspergillaceae</taxon>
        <taxon>Penicillium</taxon>
    </lineage>
</organism>
<feature type="domain" description="Ribosome recycling factor" evidence="5">
    <location>
        <begin position="108"/>
        <end position="277"/>
    </location>
</feature>
<proteinExistence type="inferred from homology"/>
<dbReference type="SUPFAM" id="SSF55194">
    <property type="entry name" value="Ribosome recycling factor, RRF"/>
    <property type="match status" value="1"/>
</dbReference>
<dbReference type="Gene3D" id="1.10.132.20">
    <property type="entry name" value="Ribosome-recycling factor"/>
    <property type="match status" value="1"/>
</dbReference>
<dbReference type="EMBL" id="KB644408">
    <property type="protein sequence ID" value="EPS26050.1"/>
    <property type="molecule type" value="Genomic_DNA"/>
</dbReference>
<keyword evidence="2" id="KW-0648">Protein biosynthesis</keyword>
<dbReference type="GO" id="GO:0005739">
    <property type="term" value="C:mitochondrion"/>
    <property type="evidence" value="ECO:0007669"/>
    <property type="project" value="TreeGrafter"/>
</dbReference>